<reference evidence="3" key="1">
    <citation type="submission" date="2020-08" db="EMBL/GenBank/DDBJ databases">
        <title>Multicomponent nature underlies the extraordinary mechanical properties of spider dragline silk.</title>
        <authorList>
            <person name="Kono N."/>
            <person name="Nakamura H."/>
            <person name="Mori M."/>
            <person name="Yoshida Y."/>
            <person name="Ohtoshi R."/>
            <person name="Malay A.D."/>
            <person name="Moran D.A.P."/>
            <person name="Tomita M."/>
            <person name="Numata K."/>
            <person name="Arakawa K."/>
        </authorList>
    </citation>
    <scope>NUCLEOTIDE SEQUENCE</scope>
</reference>
<feature type="region of interest" description="Disordered" evidence="1">
    <location>
        <begin position="20"/>
        <end position="42"/>
    </location>
</feature>
<dbReference type="Gene3D" id="1.20.5.1200">
    <property type="entry name" value="Alpha-tocopherol transfer"/>
    <property type="match status" value="1"/>
</dbReference>
<dbReference type="InterPro" id="IPR001251">
    <property type="entry name" value="CRAL-TRIO_dom"/>
</dbReference>
<dbReference type="SUPFAM" id="SSF46938">
    <property type="entry name" value="CRAL/TRIO N-terminal domain"/>
    <property type="match status" value="1"/>
</dbReference>
<comment type="caution">
    <text evidence="3">The sequence shown here is derived from an EMBL/GenBank/DDBJ whole genome shotgun (WGS) entry which is preliminary data.</text>
</comment>
<dbReference type="PANTHER" id="PTHR10174:SF208">
    <property type="entry name" value="CRAL-TRIO DOMAIN-CONTAINING PROTEIN DDB_G0278031"/>
    <property type="match status" value="1"/>
</dbReference>
<dbReference type="CDD" id="cd00170">
    <property type="entry name" value="SEC14"/>
    <property type="match status" value="1"/>
</dbReference>
<feature type="domain" description="CRAL-TRIO" evidence="2">
    <location>
        <begin position="49"/>
        <end position="229"/>
    </location>
</feature>
<dbReference type="Proteomes" id="UP000887013">
    <property type="component" value="Unassembled WGS sequence"/>
</dbReference>
<dbReference type="AlphaFoldDB" id="A0A8X6TJC3"/>
<gene>
    <name evidence="3" type="primary">X975_11984</name>
    <name evidence="3" type="ORF">NPIL_381481</name>
</gene>
<evidence type="ECO:0000313" key="4">
    <source>
        <dbReference type="Proteomes" id="UP000887013"/>
    </source>
</evidence>
<feature type="compositionally biased region" description="Basic and acidic residues" evidence="1">
    <location>
        <begin position="29"/>
        <end position="42"/>
    </location>
</feature>
<dbReference type="InterPro" id="IPR036865">
    <property type="entry name" value="CRAL-TRIO_dom_sf"/>
</dbReference>
<dbReference type="Pfam" id="PF00650">
    <property type="entry name" value="CRAL_TRIO"/>
    <property type="match status" value="1"/>
</dbReference>
<dbReference type="Gene3D" id="1.10.8.20">
    <property type="entry name" value="N-terminal domain of phosphatidylinositol transfer protein sec14p"/>
    <property type="match status" value="1"/>
</dbReference>
<dbReference type="SUPFAM" id="SSF52087">
    <property type="entry name" value="CRAL/TRIO domain"/>
    <property type="match status" value="1"/>
</dbReference>
<dbReference type="OrthoDB" id="6426463at2759"/>
<organism evidence="3 4">
    <name type="scientific">Nephila pilipes</name>
    <name type="common">Giant wood spider</name>
    <name type="synonym">Nephila maculata</name>
    <dbReference type="NCBI Taxonomy" id="299642"/>
    <lineage>
        <taxon>Eukaryota</taxon>
        <taxon>Metazoa</taxon>
        <taxon>Ecdysozoa</taxon>
        <taxon>Arthropoda</taxon>
        <taxon>Chelicerata</taxon>
        <taxon>Arachnida</taxon>
        <taxon>Araneae</taxon>
        <taxon>Araneomorphae</taxon>
        <taxon>Entelegynae</taxon>
        <taxon>Araneoidea</taxon>
        <taxon>Nephilidae</taxon>
        <taxon>Nephila</taxon>
    </lineage>
</organism>
<dbReference type="PANTHER" id="PTHR10174">
    <property type="entry name" value="ALPHA-TOCOPHEROL TRANSFER PROTEIN-RELATED"/>
    <property type="match status" value="1"/>
</dbReference>
<dbReference type="PROSITE" id="PS50191">
    <property type="entry name" value="CRAL_TRIO"/>
    <property type="match status" value="1"/>
</dbReference>
<accession>A0A8X6TJC3</accession>
<name>A0A8X6TJC3_NEPPI</name>
<evidence type="ECO:0000256" key="1">
    <source>
        <dbReference type="SAM" id="MobiDB-lite"/>
    </source>
</evidence>
<proteinExistence type="predicted"/>
<dbReference type="InterPro" id="IPR011074">
    <property type="entry name" value="CRAL/TRIO_N_dom"/>
</dbReference>
<dbReference type="GO" id="GO:1902936">
    <property type="term" value="F:phosphatidylinositol bisphosphate binding"/>
    <property type="evidence" value="ECO:0007669"/>
    <property type="project" value="TreeGrafter"/>
</dbReference>
<dbReference type="GO" id="GO:0016020">
    <property type="term" value="C:membrane"/>
    <property type="evidence" value="ECO:0007669"/>
    <property type="project" value="TreeGrafter"/>
</dbReference>
<sequence>MPTDSPSPVLIPENYLIDASGSQRTAKSPNKEKQYEDSSDHLPYDLGYLPEDIKQMAERELSETSERKEAALKKFRKLIAGEKNFYVRTDDLCLLAYLRGKKYDVERAFKSMKNTYKLRMKKRFYDAEDNSIVHDVFRQNWIGFLPYRAKNGSVILVIKNCFPGRYKGVHVIGMPKFFAYAWNMCYPFILSYKMQKRIFIHGENLKNLHKYISPSILPQEFNGELGPFDNSTWHNNILKKNEWCLEQRLYGYQKSQ</sequence>
<evidence type="ECO:0000313" key="3">
    <source>
        <dbReference type="EMBL" id="GFT21031.1"/>
    </source>
</evidence>
<dbReference type="EMBL" id="BMAW01010916">
    <property type="protein sequence ID" value="GFT21031.1"/>
    <property type="molecule type" value="Genomic_DNA"/>
</dbReference>
<keyword evidence="4" id="KW-1185">Reference proteome</keyword>
<dbReference type="SMART" id="SM01100">
    <property type="entry name" value="CRAL_TRIO_N"/>
    <property type="match status" value="1"/>
</dbReference>
<evidence type="ECO:0000259" key="2">
    <source>
        <dbReference type="PROSITE" id="PS50191"/>
    </source>
</evidence>
<dbReference type="Gene3D" id="3.40.525.10">
    <property type="entry name" value="CRAL-TRIO lipid binding domain"/>
    <property type="match status" value="1"/>
</dbReference>
<dbReference type="InterPro" id="IPR036273">
    <property type="entry name" value="CRAL/TRIO_N_dom_sf"/>
</dbReference>
<protein>
    <submittedName>
        <fullName evidence="3">Retinaldehyde-binding protein 1</fullName>
    </submittedName>
</protein>